<evidence type="ECO:0000256" key="1">
    <source>
        <dbReference type="ARBA" id="ARBA00004141"/>
    </source>
</evidence>
<dbReference type="PROSITE" id="PS50095">
    <property type="entry name" value="PLAT"/>
    <property type="match status" value="1"/>
</dbReference>
<dbReference type="SUPFAM" id="SSF49723">
    <property type="entry name" value="Lipase/lipooxygenase domain (PLAT/LH2 domain)"/>
    <property type="match status" value="1"/>
</dbReference>
<evidence type="ECO:0000259" key="13">
    <source>
        <dbReference type="PROSITE" id="PS50095"/>
    </source>
</evidence>
<dbReference type="CDD" id="cd05819">
    <property type="entry name" value="NHL"/>
    <property type="match status" value="2"/>
</dbReference>
<dbReference type="InterPro" id="IPR001258">
    <property type="entry name" value="NHL_repeat"/>
</dbReference>
<dbReference type="InterPro" id="IPR011042">
    <property type="entry name" value="6-blade_b-propeller_TolB-like"/>
</dbReference>
<dbReference type="Pfam" id="PF01436">
    <property type="entry name" value="NHL"/>
    <property type="match status" value="2"/>
</dbReference>
<dbReference type="Gene3D" id="1.25.40.20">
    <property type="entry name" value="Ankyrin repeat-containing domain"/>
    <property type="match status" value="1"/>
</dbReference>
<keyword evidence="5" id="KW-0677">Repeat</keyword>
<dbReference type="InterPro" id="IPR036770">
    <property type="entry name" value="Ankyrin_rpt-contain_sf"/>
</dbReference>
<dbReference type="PANTHER" id="PTHR10877:SF194">
    <property type="entry name" value="LOCATION OF VULVA DEFECTIVE 1"/>
    <property type="match status" value="1"/>
</dbReference>
<feature type="transmembrane region" description="Helical" evidence="12">
    <location>
        <begin position="2804"/>
        <end position="2824"/>
    </location>
</feature>
<feature type="transmembrane region" description="Helical" evidence="12">
    <location>
        <begin position="2324"/>
        <end position="2349"/>
    </location>
</feature>
<comment type="similarity">
    <text evidence="2">Belongs to the polycystin family.</text>
</comment>
<comment type="caution">
    <text evidence="14">The sequence shown here is derived from an EMBL/GenBank/DDBJ whole genome shotgun (WGS) entry which is preliminary data.</text>
</comment>
<organism evidence="14 16">
    <name type="scientific">Adineta steineri</name>
    <dbReference type="NCBI Taxonomy" id="433720"/>
    <lineage>
        <taxon>Eukaryota</taxon>
        <taxon>Metazoa</taxon>
        <taxon>Spiralia</taxon>
        <taxon>Gnathifera</taxon>
        <taxon>Rotifera</taxon>
        <taxon>Eurotatoria</taxon>
        <taxon>Bdelloidea</taxon>
        <taxon>Adinetida</taxon>
        <taxon>Adinetidae</taxon>
        <taxon>Adineta</taxon>
    </lineage>
</organism>
<feature type="transmembrane region" description="Helical" evidence="12">
    <location>
        <begin position="2260"/>
        <end position="2281"/>
    </location>
</feature>
<dbReference type="Proteomes" id="UP000663832">
    <property type="component" value="Unassembled WGS sequence"/>
</dbReference>
<dbReference type="InterPro" id="IPR002859">
    <property type="entry name" value="PKD/REJ-like"/>
</dbReference>
<dbReference type="Pfam" id="PF02010">
    <property type="entry name" value="REJ"/>
    <property type="match status" value="1"/>
</dbReference>
<feature type="disulfide bond" evidence="9">
    <location>
        <begin position="2570"/>
        <end position="2580"/>
    </location>
</feature>
<protein>
    <recommendedName>
        <fullName evidence="13">PLAT domain-containing protein</fullName>
    </recommendedName>
</protein>
<dbReference type="SUPFAM" id="SSF48403">
    <property type="entry name" value="Ankyrin repeat"/>
    <property type="match status" value="1"/>
</dbReference>
<evidence type="ECO:0000256" key="6">
    <source>
        <dbReference type="ARBA" id="ARBA00022989"/>
    </source>
</evidence>
<dbReference type="PANTHER" id="PTHR10877">
    <property type="entry name" value="POLYCYSTIN FAMILY MEMBER"/>
    <property type="match status" value="1"/>
</dbReference>
<keyword evidence="3 12" id="KW-0812">Transmembrane</keyword>
<dbReference type="Pfam" id="PF08016">
    <property type="entry name" value="PKD_channel"/>
    <property type="match status" value="1"/>
</dbReference>
<feature type="transmembrane region" description="Helical" evidence="12">
    <location>
        <begin position="2213"/>
        <end position="2234"/>
    </location>
</feature>
<dbReference type="Gene3D" id="2.120.10.30">
    <property type="entry name" value="TolB, C-terminal domain"/>
    <property type="match status" value="3"/>
</dbReference>
<dbReference type="InterPro" id="IPR046791">
    <property type="entry name" value="Polycystin_dom"/>
</dbReference>
<dbReference type="InterPro" id="IPR036392">
    <property type="entry name" value="PLAT/LH2_dom_sf"/>
</dbReference>
<comment type="subcellular location">
    <subcellularLocation>
        <location evidence="1">Membrane</location>
        <topology evidence="1">Multi-pass membrane protein</topology>
    </subcellularLocation>
</comment>
<keyword evidence="8" id="KW-0325">Glycoprotein</keyword>
<evidence type="ECO:0000256" key="9">
    <source>
        <dbReference type="PIRSR" id="PIRSR603915-2"/>
    </source>
</evidence>
<dbReference type="EMBL" id="CAJNOM010000225">
    <property type="protein sequence ID" value="CAF1253480.1"/>
    <property type="molecule type" value="Genomic_DNA"/>
</dbReference>
<evidence type="ECO:0000256" key="7">
    <source>
        <dbReference type="ARBA" id="ARBA00023136"/>
    </source>
</evidence>
<dbReference type="InterPro" id="IPR003915">
    <property type="entry name" value="PKD_2"/>
</dbReference>
<comment type="caution">
    <text evidence="10">Lacks conserved residue(s) required for the propagation of feature annotation.</text>
</comment>
<evidence type="ECO:0000256" key="3">
    <source>
        <dbReference type="ARBA" id="ARBA00022692"/>
    </source>
</evidence>
<dbReference type="Pfam" id="PF20519">
    <property type="entry name" value="Polycystin_dom"/>
    <property type="match status" value="1"/>
</dbReference>
<dbReference type="InterPro" id="IPR013122">
    <property type="entry name" value="PKD1_2_channel"/>
</dbReference>
<evidence type="ECO:0000256" key="4">
    <source>
        <dbReference type="ARBA" id="ARBA00022729"/>
    </source>
</evidence>
<feature type="transmembrane region" description="Helical" evidence="12">
    <location>
        <begin position="2361"/>
        <end position="2392"/>
    </location>
</feature>
<feature type="repeat" description="NHL" evidence="11">
    <location>
        <begin position="648"/>
        <end position="677"/>
    </location>
</feature>
<feature type="repeat" description="NHL" evidence="11">
    <location>
        <begin position="774"/>
        <end position="813"/>
    </location>
</feature>
<keyword evidence="6 12" id="KW-1133">Transmembrane helix</keyword>
<evidence type="ECO:0000256" key="11">
    <source>
        <dbReference type="PROSITE-ProRule" id="PRU00504"/>
    </source>
</evidence>
<feature type="transmembrane region" description="Helical" evidence="12">
    <location>
        <begin position="2008"/>
        <end position="2026"/>
    </location>
</feature>
<dbReference type="SMART" id="SM00308">
    <property type="entry name" value="LH2"/>
    <property type="match status" value="1"/>
</dbReference>
<feature type="domain" description="PLAT" evidence="13">
    <location>
        <begin position="2051"/>
        <end position="2170"/>
    </location>
</feature>
<gene>
    <name evidence="15" type="ORF">BJG266_LOCUS34398</name>
    <name evidence="14" type="ORF">QVE165_LOCUS28641</name>
</gene>
<dbReference type="SUPFAM" id="SSF101898">
    <property type="entry name" value="NHL repeat"/>
    <property type="match status" value="2"/>
</dbReference>
<dbReference type="FunFam" id="2.60.60.20:FF:000022">
    <property type="entry name" value="Uncharacterized protein"/>
    <property type="match status" value="1"/>
</dbReference>
<evidence type="ECO:0000256" key="5">
    <source>
        <dbReference type="ARBA" id="ARBA00022737"/>
    </source>
</evidence>
<dbReference type="InterPro" id="IPR051223">
    <property type="entry name" value="Polycystin"/>
</dbReference>
<evidence type="ECO:0000313" key="15">
    <source>
        <dbReference type="EMBL" id="CAF1340736.1"/>
    </source>
</evidence>
<dbReference type="InterPro" id="IPR001024">
    <property type="entry name" value="PLAT/LH2_dom"/>
</dbReference>
<evidence type="ECO:0000256" key="2">
    <source>
        <dbReference type="ARBA" id="ARBA00007200"/>
    </source>
</evidence>
<dbReference type="GO" id="GO:0050982">
    <property type="term" value="P:detection of mechanical stimulus"/>
    <property type="evidence" value="ECO:0007669"/>
    <property type="project" value="TreeGrafter"/>
</dbReference>
<dbReference type="Proteomes" id="UP000663877">
    <property type="component" value="Unassembled WGS sequence"/>
</dbReference>
<dbReference type="SMART" id="SM00248">
    <property type="entry name" value="ANK"/>
    <property type="match status" value="4"/>
</dbReference>
<dbReference type="Gene3D" id="2.40.10.500">
    <property type="match status" value="2"/>
</dbReference>
<sequence length="3005" mass="341768">MAVNSYTTFSWSIFDYETESTCSPADEYYLDQLFFGVESHDLSAIKSFSNEHLRHLCRIRRFFDSEWAAPAKEQQTAYQRACLLGYTDIVQYMLEAGVRVDQLFSSTNTLNVERDAFMFACHSGSLATVRLLLEALSRDYIEHYKSRNRRALCSTYFARQHLIPARSEIEAPFSDENGLEAVSPIHFAIARNDLELTRQLVTGANGELDTINDWEPLRHGGFTPLQIACLFNRSLDMIKLLLFFSRVTVDPILLTSNQGTFADQMTTVREVIEYIRPQRVAILNAQEQERLKDLEEMQSGRPYQITIKPLSALSYNRPKFCQNASWNPNATTLADVSIVGNYPYEIFVNTNNTVYVPNRSNGRIIVWSEGSIIPTENISSSLSNPWSIFVTITDDIYVDSDNSIGRVTKWTLNSSIGIPTMYTCQKCSDLFVDIDNNLYCSMQNLHQIMKKSLNTVSNALSIVAGTGINGSTSDMLYNPWGIYVDINFDLYVADQSNNRIQLFRLGQLSGITVAGTGSLNTTITLDNPTGVVLDADNYLFIVDSTNNRIVGEGSNGFRCLAGCSGSSGSTPDKLYLPYTLSFDSYGNMFVADTSNRRIQKFDLLRNLCDENSTSTINSVVSYNQPKFNACVSWSANASTFANGTTVGTYPWGIYVNTNNTIYVADYQNGRIQIWINDSINPTRTISGNLLNPYSLFVTSDGDIYIDNGGSNGRVDKWTLNANISIPTMYVTAACYGLFVDINNTLYCSMFNRHQVVKKSLDNNSNTTTIIAGTGCSGFTANMLHSPWGIYVNTNFDLYVADSYNNRIQLFRLGQLNAITVAGSGSLNATITLYHPSGIVLDADNYLFIVDGGYNRIVGEGPNGFQCLVGCSTSAGSTPDKLYYPTTLSFDSYGNMFVTDTYNDRIQKFVLSTNSCRQTTSTEVMTTSKLSIISQKCFAPRVTIIPGTSTLSSPIQFRRSEDFNIVSTIELNCSGSLSTVTQWKIKNCSSTCSYQIQLDQTIKTTFSELYIPAKTLPYGIYELQLTVTMTNLTNLTTSSAVYVQITPSGITVNLVQLGTSMITIGYDQDLNFNPGAFSVDLDGSTFNESNWKYVYYCRIYGLYMFPNLNGSLLPIDDNRMDPLNPSCFANQTRNGTRWKYGTSLKSSLTILSNSLQPNQTYQFMVYMENRQNSSTQATGYVLVTVGTIDSQMIAVGCVIWTMCTPNLEFQLVNPTTQVALFSLCIGDCDNIQNITWNIYQGTTNISSNSTQWTLFNQMNIYENIWFFGWNTSNFTALNQLFLNNPQINLWRFQVIYGFALQASSSALNFIINQPPVNGSCSISPYNGTTSTSFNISCSKWFDEDGIKDYSIYAWTTDPQERTFISFSSVSIFQVRLPSGDDQTSLLHLIIQIRDTLDCITEYSMSSITVLPDTLGITNLLNNLQSSSNALANDPTIQLLSSGNQNIIGQIIGCLSQQSNKMNSDAIDQAVSSGIPAASISVSQLGSTTSQGNSTPLNATALIQYKKDLNSHANLREYLMTFTTNLDISTSNNIKLQASSLAQLTQATNQLTRTALTLALDKCYQLSLALYSIVTRISYEDVQIITTQLIQCATNILTAVNGPLQQRTDILDLDSSRATAFPTDYDTDLESAWSNPNLFSDGNDFSWETIQKGRNTYYQKQLANQVTTKVNQILSLLTSISNIQLNIGQNLIINTSSTFMSLETVSMKSLSNKQVQQVGNARINIPKNFKSNISDNSTVSLRSRMEPLAPLGSLKIQTANTNLSRSISLSVVDRNGNEVLINTDSTDPIEIIIPRDPNVIIPSMIIQNVTSSIDSAPHNQLFSFHYINITNTLSVSVHIEIHPLETNISYLFIYKFDQIPQLNTSINIIDGWTVFCPFNLTNESMYTYFIDNQQTSGHQSIIFGLRELNTTENNDYCFNSSTLTPPITNERFNFTENYEVRIYTSGCYYLDQNNQWKSDGLTVGRNTNYYETQCFSTHLTTFSSGFQILPQSVNWNYVFANADFMRNKTIYLTIICVSVIYIILIIYARWKDKKDLEKLGVTPLPDNHQSDEYLYEIIVFTGQRTDAGTNSNVHFVIHGDDDTTRIRTFSDPHRRILQRGGVDAFVMSVPKSLGLLNCIRIWHDNTGKGSSSSWFLKYIIIRDLQTMEKFYFISQRWFAVEKDDGKIERILPVASEMEKSNFSYVLSKRTYYSVSDGHLWFSIFSRPPSNQFTRVQRCTCCFVLFFISMFLNIMYYDLSNQAKSNNSASLSVGSLQINSQQIIIGIIVEFFAFIPSLLIVQLFRRLRSRQKQLSPLHQALYKIKPHLQSQTDVDQKKNNRKSSLTFPWWCIFIAYGLCIIFVGLSILFIIARGIEFGDEKTQQWLISILSGFFSSIFFSQPIKIISLAIIFACFCRRSNDDYEANEFLDNNQVDLNNDEEYLHSTKKRSLFTYRPPVRANRLNESEVIYARDRRLQEIYMWSIIREIVRYLWFFSLLSILTYTHCDLNSFNQVDHLQKYFLNSRQINSDYTKVSTVDDYWNWLENSFVENIRAQQWYNGEVPRNLSGFINDKTNRFIGWATMRQLRIKSQLCHVKNEIISSCQYDYSLSNEDKDPYQPGWLNETIEIYSLPISQSFQYKSSKDLDTYTYIGDYGSYEGGGYVYEFRGRLVDLQSNLSTLHQLGWIDAKTRAVIIQLTLYNPNVQLFTSVTFLAEFVSSSGVYPTARFEPFNFYAFTSKLQLIVIILYMLMMIYHMWIEIRLLFELKRKYFYRFWSYIEVGIIVCAWTSVGIYIWRYHQCERIGQLFKETNGYVYINLQFASYVNDILTILLGFSCFFGTIKAIKLLRFNQRLCLFIETLKYARTDLIPFSMMFSIIFIAFLSLFYLLFSGKISSCSSLLDTARMLFEIMLMKFDAHELSEASAFLGPFCFSLFIIFVVFICISMFLSIINDNFRRARENVDLHNQQIFSFMLKKFQRWTGLKNITDEEIQEERDIRMRSQYFDPIERFPDRIDQLLDALNRVRSNFH</sequence>
<keyword evidence="16" id="KW-1185">Reference proteome</keyword>
<feature type="transmembrane region" description="Helical" evidence="12">
    <location>
        <begin position="2902"/>
        <end position="2927"/>
    </location>
</feature>
<keyword evidence="7 12" id="KW-0472">Membrane</keyword>
<evidence type="ECO:0000256" key="12">
    <source>
        <dbReference type="SAM" id="Phobius"/>
    </source>
</evidence>
<dbReference type="PRINTS" id="PR01433">
    <property type="entry name" value="POLYCYSTIN2"/>
</dbReference>
<evidence type="ECO:0000313" key="14">
    <source>
        <dbReference type="EMBL" id="CAF1253480.1"/>
    </source>
</evidence>
<name>A0A815A8K6_9BILA</name>
<dbReference type="GO" id="GO:0005509">
    <property type="term" value="F:calcium ion binding"/>
    <property type="evidence" value="ECO:0007669"/>
    <property type="project" value="InterPro"/>
</dbReference>
<dbReference type="GO" id="GO:0016020">
    <property type="term" value="C:membrane"/>
    <property type="evidence" value="ECO:0007669"/>
    <property type="project" value="UniProtKB-SubCell"/>
</dbReference>
<evidence type="ECO:0000256" key="10">
    <source>
        <dbReference type="PROSITE-ProRule" id="PRU00152"/>
    </source>
</evidence>
<feature type="transmembrane region" description="Helical" evidence="12">
    <location>
        <begin position="2747"/>
        <end position="2772"/>
    </location>
</feature>
<dbReference type="EMBL" id="CAJNOI010000758">
    <property type="protein sequence ID" value="CAF1340736.1"/>
    <property type="molecule type" value="Genomic_DNA"/>
</dbReference>
<proteinExistence type="inferred from homology"/>
<dbReference type="InterPro" id="IPR002110">
    <property type="entry name" value="Ankyrin_rpt"/>
</dbReference>
<dbReference type="PROSITE" id="PS51125">
    <property type="entry name" value="NHL"/>
    <property type="match status" value="3"/>
</dbReference>
<feature type="transmembrane region" description="Helical" evidence="12">
    <location>
        <begin position="2844"/>
        <end position="2866"/>
    </location>
</feature>
<keyword evidence="4" id="KW-0732">Signal</keyword>
<reference evidence="14" key="1">
    <citation type="submission" date="2021-02" db="EMBL/GenBank/DDBJ databases">
        <authorList>
            <person name="Nowell W R."/>
        </authorList>
    </citation>
    <scope>NUCLEOTIDE SEQUENCE</scope>
</reference>
<evidence type="ECO:0000313" key="16">
    <source>
        <dbReference type="Proteomes" id="UP000663832"/>
    </source>
</evidence>
<feature type="transmembrane region" description="Helical" evidence="12">
    <location>
        <begin position="2717"/>
        <end position="2735"/>
    </location>
</feature>
<dbReference type="Pfam" id="PF01477">
    <property type="entry name" value="PLAT"/>
    <property type="match status" value="1"/>
</dbReference>
<feature type="repeat" description="NHL" evidence="11">
    <location>
        <begin position="467"/>
        <end position="506"/>
    </location>
</feature>
<evidence type="ECO:0000256" key="8">
    <source>
        <dbReference type="ARBA" id="ARBA00023180"/>
    </source>
</evidence>
<accession>A0A815A8K6</accession>
<dbReference type="Gene3D" id="2.60.60.20">
    <property type="entry name" value="PLAT/LH2 domain"/>
    <property type="match status" value="1"/>
</dbReference>
<dbReference type="GO" id="GO:0005262">
    <property type="term" value="F:calcium channel activity"/>
    <property type="evidence" value="ECO:0007669"/>
    <property type="project" value="TreeGrafter"/>
</dbReference>
<dbReference type="OrthoDB" id="444119at2759"/>